<feature type="compositionally biased region" description="Acidic residues" evidence="5">
    <location>
        <begin position="1715"/>
        <end position="1726"/>
    </location>
</feature>
<feature type="region of interest" description="Disordered" evidence="5">
    <location>
        <begin position="2126"/>
        <end position="2157"/>
    </location>
</feature>
<feature type="repeat" description="TPR" evidence="3">
    <location>
        <begin position="529"/>
        <end position="562"/>
    </location>
</feature>
<evidence type="ECO:0000256" key="4">
    <source>
        <dbReference type="SAM" id="Coils"/>
    </source>
</evidence>
<evidence type="ECO:0000313" key="7">
    <source>
        <dbReference type="Proteomes" id="UP001054902"/>
    </source>
</evidence>
<feature type="compositionally biased region" description="Acidic residues" evidence="5">
    <location>
        <begin position="1770"/>
        <end position="1791"/>
    </location>
</feature>
<feature type="repeat" description="TPR" evidence="3">
    <location>
        <begin position="341"/>
        <end position="374"/>
    </location>
</feature>
<dbReference type="Gene3D" id="1.25.40.10">
    <property type="entry name" value="Tetratricopeptide repeat domain"/>
    <property type="match status" value="3"/>
</dbReference>
<dbReference type="SUPFAM" id="SSF48452">
    <property type="entry name" value="TPR-like"/>
    <property type="match status" value="3"/>
</dbReference>
<dbReference type="Pfam" id="PF13424">
    <property type="entry name" value="TPR_12"/>
    <property type="match status" value="4"/>
</dbReference>
<keyword evidence="2 3" id="KW-0802">TPR repeat</keyword>
<feature type="compositionally biased region" description="Acidic residues" evidence="5">
    <location>
        <begin position="1836"/>
        <end position="1857"/>
    </location>
</feature>
<dbReference type="PANTHER" id="PTHR45641">
    <property type="entry name" value="TETRATRICOPEPTIDE REPEAT PROTEIN (AFU_ORTHOLOGUE AFUA_6G03870)"/>
    <property type="match status" value="1"/>
</dbReference>
<organism evidence="6 7">
    <name type="scientific">Chaetoceros tenuissimus</name>
    <dbReference type="NCBI Taxonomy" id="426638"/>
    <lineage>
        <taxon>Eukaryota</taxon>
        <taxon>Sar</taxon>
        <taxon>Stramenopiles</taxon>
        <taxon>Ochrophyta</taxon>
        <taxon>Bacillariophyta</taxon>
        <taxon>Coscinodiscophyceae</taxon>
        <taxon>Chaetocerotophycidae</taxon>
        <taxon>Chaetocerotales</taxon>
        <taxon>Chaetocerotaceae</taxon>
        <taxon>Chaetoceros</taxon>
    </lineage>
</organism>
<dbReference type="InterPro" id="IPR011990">
    <property type="entry name" value="TPR-like_helical_dom_sf"/>
</dbReference>
<dbReference type="PANTHER" id="PTHR45641:SF1">
    <property type="entry name" value="AAA+ ATPASE DOMAIN-CONTAINING PROTEIN"/>
    <property type="match status" value="1"/>
</dbReference>
<feature type="repeat" description="TPR" evidence="3">
    <location>
        <begin position="402"/>
        <end position="435"/>
    </location>
</feature>
<proteinExistence type="predicted"/>
<feature type="region of interest" description="Disordered" evidence="5">
    <location>
        <begin position="1709"/>
        <end position="2056"/>
    </location>
</feature>
<gene>
    <name evidence="6" type="ORF">CTEN210_17814</name>
</gene>
<keyword evidence="4" id="KW-0175">Coiled coil</keyword>
<sequence>MEVMQSPTFVFPENTILGETAAFRVTTPTVNNRRVQSRDSAREVSSLHDFLMEQSNLITQKSRKSQITRETEDVTNHSGTGTPDGSRTDITEDDQNSLILASTCHDEGNKIEEDGVFEKAIKYHLKALEIRRQVLGDDHVFTAISSARVAYVYGKMGERYFDKALELYNQALPIIVSQNQADVEAKAKAKAQNDEKQVDPAAEVEKALENNEASVVPATPSSTSERLTAVFSGNLYGVISAIHAHIGSIHFNRQEYDDSLYHYTTALSNMKEQFKTTSKSADRSKYNKTRIEIASIYNVLGTLYGKASAEDPTYKKLSLSKYKKCLAIREKLLGKKHPDTLTTYNNIGSIYFHDDDYNSAMKYYKRGLPQKIGERKNTIQASRILLSKQSSVYDHGFDQVLSKTFSNIGSVYFKKESYRKAVEYYSESLRLQHIGNKDSRAWLSLATTYSNIASAKSKLGDVNNALDFHEKAANIRENELGDHLDTAVSYYNAGHAFSLSQDYEGALDAYQRSLQIRKKLLEEYNEEVAASYNGVAKSLYFLQQYDESIENYKHAIKIEEKLFGKKHLTTGMTYNNLATAYYSSNDFDKALEFYGKALAVKLKKFGAQHKDLYSVYSNIGAAYWKSSKKDDSALWFQKACEVDRERFEQDHSISPEGEFMLMRGLSGDDQIVAEDPHHEVWSTNRNETESAYSQISIPEMKNILEGNNKASHDGDVYRISVDANERGGDNVSVNSFDNDAGVARIGVSPLFPQDDTEDMNDDNFRDDRMAEKALESTATEENRRHDDANISGVVKRDGSQDETLPTQSEDDNMIEVSSSSDKELKSEGNGNFLLSALATARKAMFTKDQVESTEPSDQISDHHVHKEIDIPINTNPSLSSQSMDENAALTPSSSFEKDQIFEDRNLESTELPVTDLIGPSEEDNVIEDQTPPVFEPIAETSSSPENNLSTLDQSSPITEPFVAAGAGMNVLNKNEADQERELPTKSESDVMVDDMEKNKDEERFHTVSDGLKSLPSNDEALLATKVQESVPCTSADLEDDKLDRSQVQLEEDATTTQENTLQSQDEDGTEDDMDYMKFPIYVGIFERLHFVSSDSSYNSGQNQHISESTQESQSFDGNVAVNDQKNLISNTNVPYMADHTQTDSDIEEKIDYSASVNYPANEHHASTLKDITDAEEANLDELQVEHEVVDVNHFNVITSQDRRKENVSYNIHYLKFPIYEGIFNHLNFVSADTTYKTEQTSDSYLHAPSMSSGDSFRVDETTYNYGEEQGVGADTDDVARGIQVSDQISLLMQGEDLSDPLPRKEREMRLSLNIEKDSFVLPALDEVSVMSEQEEIVQNIQENEGMGKDCKEKVALGLPVYEVVLNTLGFMDDTNGDFLETPVILEESRSEVQDSFGTIAKSLDVKETKEIETDNEASPLLNEEATRTFDFPVYEDVFETLKFENDEIILQESLIEFEERVEEDIGEEEGEMVKEEDDANNNSKFSPFLMAAGAVGSLFVSNDKTLDDDTLSQAEDLVSQKEDESLDSDAKEEQLKVEEKEQSLRLQAEKAEALGNEVLETEKLMESEDIRIENEMNIEEERTSQAQKALALAEEITENDFSIQEEESNIQEALEESRLLQSEKAAALADEVLESEQMTEEELFQIQKDEEASADNRKMQDRNAIILAEEVDHIDRETHGSILSSIDDMQEKDIQKNSVLRNEVAAVSTSILTSEDADNEVGDDGIEIAHIDDNGNEDNLITDKSPELDPQAETEVEDPLEKPAAVVESSESEEKDESPELDPQAETEVEDPLEKPAAVVESSESEEKDESPELDLQAETEVEDPLEKPAAVVESSESEEKDESPELDPQAETEVEDPLEKPAAVVESSESEEKDESPELDLQAETEVEDPLEKPAAVVESSESEEKDESPELDLQAETPKDANDSGDHDVLAENDVDVTNQTTETAQQKGFFSAFKNMFSSTNQPEVTDGQQSTSKNELEGEGQDSNEADEDQVQSNTLKEKNDATGDDNLDNPPSSSEKTPNGPMITVDEDLMTPISPITDAKSNGRSPEFPSRFDHAEYIGYSGETEDYDALVTLGSNGLPLSEKVPVSKEVEEALESNSQSTISGLSAEDKMYGLFAEESKTSFGNGHNTRPVTPSQRWKSKVSRLSQSSGSSPLYFTSNGDPVFDRLQKHMTRNHQLNQRGKYMPKKKSKSVNLFGYNRSRSPRYVSQRKPRVNAPVHIQLYELSRDRRKEGRKRRHMIEEDLYKKEITRFINYAHVPSAPQRRLLRSREKIHNSRRHLEEEFAKPHKISQVQAEELYSRLVSQKERAKQRMEQLRLQREKREEEWIKQRYDQKVSIANANEMYTRLVKQRENAIEKKIVEKQVKEFNEFEEQQKRFQHPVPIKHFVDLNKKHTVASSLMKFDKEE</sequence>
<feature type="compositionally biased region" description="Polar residues" evidence="5">
    <location>
        <begin position="2126"/>
        <end position="2142"/>
    </location>
</feature>
<feature type="compositionally biased region" description="Acidic residues" evidence="5">
    <location>
        <begin position="1803"/>
        <end position="1824"/>
    </location>
</feature>
<dbReference type="SMART" id="SM00028">
    <property type="entry name" value="TPR"/>
    <property type="match status" value="10"/>
</dbReference>
<evidence type="ECO:0000256" key="1">
    <source>
        <dbReference type="ARBA" id="ARBA00022737"/>
    </source>
</evidence>
<feature type="coiled-coil region" evidence="4">
    <location>
        <begin position="1603"/>
        <end position="1630"/>
    </location>
</feature>
<feature type="compositionally biased region" description="Acidic residues" evidence="5">
    <location>
        <begin position="1869"/>
        <end position="1890"/>
    </location>
</feature>
<feature type="compositionally biased region" description="Basic and acidic residues" evidence="5">
    <location>
        <begin position="1919"/>
        <end position="1932"/>
    </location>
</feature>
<dbReference type="PROSITE" id="PS50005">
    <property type="entry name" value="TPR"/>
    <property type="match status" value="6"/>
</dbReference>
<feature type="compositionally biased region" description="Acidic residues" evidence="5">
    <location>
        <begin position="1902"/>
        <end position="1912"/>
    </location>
</feature>
<evidence type="ECO:0000256" key="2">
    <source>
        <dbReference type="ARBA" id="ARBA00022803"/>
    </source>
</evidence>
<feature type="compositionally biased region" description="Polar residues" evidence="5">
    <location>
        <begin position="1938"/>
        <end position="1951"/>
    </location>
</feature>
<protein>
    <submittedName>
        <fullName evidence="6">Uncharacterized protein</fullName>
    </submittedName>
</protein>
<dbReference type="EMBL" id="BLLK01000074">
    <property type="protein sequence ID" value="GFH61338.1"/>
    <property type="molecule type" value="Genomic_DNA"/>
</dbReference>
<feature type="compositionally biased region" description="Acidic residues" evidence="5">
    <location>
        <begin position="1981"/>
        <end position="1994"/>
    </location>
</feature>
<feature type="compositionally biased region" description="Basic and acidic residues" evidence="5">
    <location>
        <begin position="775"/>
        <end position="799"/>
    </location>
</feature>
<accession>A0AAD3HFR2</accession>
<dbReference type="InterPro" id="IPR019734">
    <property type="entry name" value="TPR_rpt"/>
</dbReference>
<feature type="repeat" description="TPR" evidence="3">
    <location>
        <begin position="571"/>
        <end position="604"/>
    </location>
</feature>
<keyword evidence="7" id="KW-1185">Reference proteome</keyword>
<feature type="compositionally biased region" description="Polar residues" evidence="5">
    <location>
        <begin position="1959"/>
        <end position="1977"/>
    </location>
</feature>
<dbReference type="Pfam" id="PF13181">
    <property type="entry name" value="TPR_8"/>
    <property type="match status" value="1"/>
</dbReference>
<feature type="region of interest" description="Disordered" evidence="5">
    <location>
        <begin position="1095"/>
        <end position="1114"/>
    </location>
</feature>
<feature type="coiled-coil region" evidence="4">
    <location>
        <begin position="1530"/>
        <end position="1557"/>
    </location>
</feature>
<name>A0AAD3HFR2_9STRA</name>
<evidence type="ECO:0000313" key="6">
    <source>
        <dbReference type="EMBL" id="GFH61338.1"/>
    </source>
</evidence>
<feature type="compositionally biased region" description="Polar residues" evidence="5">
    <location>
        <begin position="1054"/>
        <end position="1063"/>
    </location>
</feature>
<feature type="compositionally biased region" description="Low complexity" evidence="5">
    <location>
        <begin position="2148"/>
        <end position="2157"/>
    </location>
</feature>
<feature type="repeat" description="TPR" evidence="3">
    <location>
        <begin position="446"/>
        <end position="479"/>
    </location>
</feature>
<evidence type="ECO:0000256" key="3">
    <source>
        <dbReference type="PROSITE-ProRule" id="PRU00339"/>
    </source>
</evidence>
<feature type="compositionally biased region" description="Polar residues" evidence="5">
    <location>
        <begin position="76"/>
        <end position="85"/>
    </location>
</feature>
<dbReference type="Proteomes" id="UP001054902">
    <property type="component" value="Unassembled WGS sequence"/>
</dbReference>
<feature type="coiled-coil region" evidence="4">
    <location>
        <begin position="2296"/>
        <end position="2362"/>
    </location>
</feature>
<feature type="region of interest" description="Disordered" evidence="5">
    <location>
        <begin position="1050"/>
        <end position="1072"/>
    </location>
</feature>
<comment type="caution">
    <text evidence="6">The sequence shown here is derived from an EMBL/GenBank/DDBJ whole genome shotgun (WGS) entry which is preliminary data.</text>
</comment>
<evidence type="ECO:0000256" key="5">
    <source>
        <dbReference type="SAM" id="MobiDB-lite"/>
    </source>
</evidence>
<reference evidence="6 7" key="1">
    <citation type="journal article" date="2021" name="Sci. Rep.">
        <title>The genome of the diatom Chaetoceros tenuissimus carries an ancient integrated fragment of an extant virus.</title>
        <authorList>
            <person name="Hongo Y."/>
            <person name="Kimura K."/>
            <person name="Takaki Y."/>
            <person name="Yoshida Y."/>
            <person name="Baba S."/>
            <person name="Kobayashi G."/>
            <person name="Nagasaki K."/>
            <person name="Hano T."/>
            <person name="Tomaru Y."/>
        </authorList>
    </citation>
    <scope>NUCLEOTIDE SEQUENCE [LARGE SCALE GENOMIC DNA]</scope>
    <source>
        <strain evidence="6 7">NIES-3715</strain>
    </source>
</reference>
<feature type="coiled-coil region" evidence="4">
    <location>
        <begin position="507"/>
        <end position="562"/>
    </location>
</feature>
<feature type="repeat" description="TPR" evidence="3">
    <location>
        <begin position="487"/>
        <end position="520"/>
    </location>
</feature>
<feature type="region of interest" description="Disordered" evidence="5">
    <location>
        <begin position="60"/>
        <end position="95"/>
    </location>
</feature>
<feature type="region of interest" description="Disordered" evidence="5">
    <location>
        <begin position="775"/>
        <end position="827"/>
    </location>
</feature>
<keyword evidence="1" id="KW-0677">Repeat</keyword>